<dbReference type="PANTHER" id="PTHR35601:SF1">
    <property type="entry name" value="TOXIN RELE"/>
    <property type="match status" value="1"/>
</dbReference>
<reference evidence="3 4" key="1">
    <citation type="submission" date="2013-12" db="EMBL/GenBank/DDBJ databases">
        <authorList>
            <consortium name="DOE Joint Genome Institute"/>
            <person name="Muyzer G."/>
            <person name="Huntemann M."/>
            <person name="Han J."/>
            <person name="Chen A."/>
            <person name="Kyrpides N."/>
            <person name="Mavromatis K."/>
            <person name="Markowitz V."/>
            <person name="Palaniappan K."/>
            <person name="Ivanova N."/>
            <person name="Schaumberg A."/>
            <person name="Pati A."/>
            <person name="Liolios K."/>
            <person name="Nordberg H.P."/>
            <person name="Cantor M.N."/>
            <person name="Hua S.X."/>
            <person name="Woyke T."/>
        </authorList>
    </citation>
    <scope>NUCLEOTIDE SEQUENCE [LARGE SCALE GENOMIC DNA]</scope>
    <source>
        <strain evidence="3 4">ARh 1</strain>
    </source>
</reference>
<sequence>MESVRPQGVKRIERDTVPRIFAAVDALASDPRPSGCRKLAGASMTYRLRVGRYRVVYTVEDECLVVQVIRVGHRGVVYQK</sequence>
<dbReference type="OrthoDB" id="5570653at2"/>
<dbReference type="EMBL" id="CP007029">
    <property type="protein sequence ID" value="AHE96955.1"/>
    <property type="molecule type" value="Genomic_DNA"/>
</dbReference>
<evidence type="ECO:0000313" key="3">
    <source>
        <dbReference type="EMBL" id="AHE96955.1"/>
    </source>
</evidence>
<evidence type="ECO:0000313" key="4">
    <source>
        <dbReference type="Proteomes" id="UP000005289"/>
    </source>
</evidence>
<comment type="similarity">
    <text evidence="1">Belongs to the RelE toxin family.</text>
</comment>
<name>W0DJ92_9GAMM</name>
<dbReference type="InterPro" id="IPR035093">
    <property type="entry name" value="RelE/ParE_toxin_dom_sf"/>
</dbReference>
<dbReference type="AlphaFoldDB" id="W0DJ92"/>
<evidence type="ECO:0000256" key="2">
    <source>
        <dbReference type="ARBA" id="ARBA00022649"/>
    </source>
</evidence>
<keyword evidence="2" id="KW-1277">Toxin-antitoxin system</keyword>
<dbReference type="STRING" id="713585.THITH_00225"/>
<dbReference type="HOGENOM" id="CLU_155761_3_0_6"/>
<dbReference type="PANTHER" id="PTHR35601">
    <property type="entry name" value="TOXIN RELE"/>
    <property type="match status" value="1"/>
</dbReference>
<evidence type="ECO:0000256" key="1">
    <source>
        <dbReference type="ARBA" id="ARBA00006226"/>
    </source>
</evidence>
<gene>
    <name evidence="3" type="ORF">THITH_00225</name>
</gene>
<dbReference type="Proteomes" id="UP000005289">
    <property type="component" value="Chromosome"/>
</dbReference>
<dbReference type="InterPro" id="IPR007712">
    <property type="entry name" value="RelE/ParE_toxin"/>
</dbReference>
<protein>
    <submittedName>
        <fullName evidence="3">RelE/StbE family addiction module toxin</fullName>
    </submittedName>
</protein>
<proteinExistence type="inferred from homology"/>
<dbReference type="RefSeq" id="WP_025367138.1">
    <property type="nucleotide sequence ID" value="NZ_CP007029.1"/>
</dbReference>
<keyword evidence="4" id="KW-1185">Reference proteome</keyword>
<dbReference type="KEGG" id="tti:THITH_00225"/>
<dbReference type="Pfam" id="PF05016">
    <property type="entry name" value="ParE_toxin"/>
    <property type="match status" value="1"/>
</dbReference>
<organism evidence="3 4">
    <name type="scientific">Thioalkalivibrio paradoxus ARh 1</name>
    <dbReference type="NCBI Taxonomy" id="713585"/>
    <lineage>
        <taxon>Bacteria</taxon>
        <taxon>Pseudomonadati</taxon>
        <taxon>Pseudomonadota</taxon>
        <taxon>Gammaproteobacteria</taxon>
        <taxon>Chromatiales</taxon>
        <taxon>Ectothiorhodospiraceae</taxon>
        <taxon>Thioalkalivibrio</taxon>
    </lineage>
</organism>
<dbReference type="SUPFAM" id="SSF143011">
    <property type="entry name" value="RelE-like"/>
    <property type="match status" value="1"/>
</dbReference>
<accession>W0DJ92</accession>
<dbReference type="Gene3D" id="3.30.2310.20">
    <property type="entry name" value="RelE-like"/>
    <property type="match status" value="1"/>
</dbReference>